<dbReference type="InterPro" id="IPR006115">
    <property type="entry name" value="6PGDH_NADP-bd"/>
</dbReference>
<dbReference type="InterPro" id="IPR036291">
    <property type="entry name" value="NAD(P)-bd_dom_sf"/>
</dbReference>
<reference evidence="8" key="1">
    <citation type="submission" date="2016-10" db="EMBL/GenBank/DDBJ databases">
        <authorList>
            <person name="Varghese N."/>
            <person name="Submissions S."/>
        </authorList>
    </citation>
    <scope>NUCLEOTIDE SEQUENCE [LARGE SCALE GENOMIC DNA]</scope>
    <source>
        <strain evidence="8">CGMCC 1.3566</strain>
    </source>
</reference>
<keyword evidence="3" id="KW-0520">NAD</keyword>
<keyword evidence="8" id="KW-1185">Reference proteome</keyword>
<evidence type="ECO:0000256" key="4">
    <source>
        <dbReference type="PIRSR" id="PIRSR000103-1"/>
    </source>
</evidence>
<dbReference type="Gene3D" id="3.40.50.720">
    <property type="entry name" value="NAD(P)-binding Rossmann-like Domain"/>
    <property type="match status" value="1"/>
</dbReference>
<dbReference type="GO" id="GO:0016491">
    <property type="term" value="F:oxidoreductase activity"/>
    <property type="evidence" value="ECO:0007669"/>
    <property type="project" value="UniProtKB-KW"/>
</dbReference>
<evidence type="ECO:0000256" key="2">
    <source>
        <dbReference type="ARBA" id="ARBA00023002"/>
    </source>
</evidence>
<dbReference type="InterPro" id="IPR008927">
    <property type="entry name" value="6-PGluconate_DH-like_C_sf"/>
</dbReference>
<dbReference type="InterPro" id="IPR029154">
    <property type="entry name" value="HIBADH-like_NADP-bd"/>
</dbReference>
<proteinExistence type="inferred from homology"/>
<evidence type="ECO:0000313" key="8">
    <source>
        <dbReference type="Proteomes" id="UP000199095"/>
    </source>
</evidence>
<feature type="active site" evidence="4">
    <location>
        <position position="173"/>
    </location>
</feature>
<dbReference type="RefSeq" id="WP_093134316.1">
    <property type="nucleotide sequence ID" value="NZ_FOHJ01000005.1"/>
</dbReference>
<accession>A0A1I0EW25</accession>
<evidence type="ECO:0000256" key="3">
    <source>
        <dbReference type="ARBA" id="ARBA00023027"/>
    </source>
</evidence>
<keyword evidence="2" id="KW-0560">Oxidoreductase</keyword>
<dbReference type="OrthoDB" id="9786703at2"/>
<organism evidence="7 8">
    <name type="scientific">Salinibacillus kushneri</name>
    <dbReference type="NCBI Taxonomy" id="237682"/>
    <lineage>
        <taxon>Bacteria</taxon>
        <taxon>Bacillati</taxon>
        <taxon>Bacillota</taxon>
        <taxon>Bacilli</taxon>
        <taxon>Bacillales</taxon>
        <taxon>Bacillaceae</taxon>
        <taxon>Salinibacillus</taxon>
    </lineage>
</organism>
<dbReference type="PIRSF" id="PIRSF000103">
    <property type="entry name" value="HIBADH"/>
    <property type="match status" value="1"/>
</dbReference>
<dbReference type="EMBL" id="FOHJ01000005">
    <property type="protein sequence ID" value="SET49341.1"/>
    <property type="molecule type" value="Genomic_DNA"/>
</dbReference>
<feature type="domain" description="3-hydroxyisobutyrate dehydrogenase-like NAD-binding" evidence="6">
    <location>
        <begin position="167"/>
        <end position="286"/>
    </location>
</feature>
<gene>
    <name evidence="7" type="ORF">SAMN05421676_10592</name>
</gene>
<dbReference type="PANTHER" id="PTHR43060:SF15">
    <property type="entry name" value="3-HYDROXYISOBUTYRATE DEHYDROGENASE-LIKE 1, MITOCHONDRIAL-RELATED"/>
    <property type="match status" value="1"/>
</dbReference>
<dbReference type="GO" id="GO:0051287">
    <property type="term" value="F:NAD binding"/>
    <property type="evidence" value="ECO:0007669"/>
    <property type="project" value="InterPro"/>
</dbReference>
<protein>
    <submittedName>
        <fullName evidence="7">3-hydroxyisobutyrate dehydrogenase</fullName>
    </submittedName>
</protein>
<dbReference type="GO" id="GO:0050661">
    <property type="term" value="F:NADP binding"/>
    <property type="evidence" value="ECO:0007669"/>
    <property type="project" value="InterPro"/>
</dbReference>
<evidence type="ECO:0000259" key="6">
    <source>
        <dbReference type="Pfam" id="PF14833"/>
    </source>
</evidence>
<evidence type="ECO:0000259" key="5">
    <source>
        <dbReference type="Pfam" id="PF03446"/>
    </source>
</evidence>
<dbReference type="AlphaFoldDB" id="A0A1I0EW25"/>
<dbReference type="STRING" id="237682.SAMN05421676_10592"/>
<dbReference type="InterPro" id="IPR015815">
    <property type="entry name" value="HIBADH-related"/>
</dbReference>
<dbReference type="SUPFAM" id="SSF51735">
    <property type="entry name" value="NAD(P)-binding Rossmann-fold domains"/>
    <property type="match status" value="1"/>
</dbReference>
<evidence type="ECO:0000256" key="1">
    <source>
        <dbReference type="ARBA" id="ARBA00009080"/>
    </source>
</evidence>
<dbReference type="SUPFAM" id="SSF48179">
    <property type="entry name" value="6-phosphogluconate dehydrogenase C-terminal domain-like"/>
    <property type="match status" value="1"/>
</dbReference>
<dbReference type="Proteomes" id="UP000199095">
    <property type="component" value="Unassembled WGS sequence"/>
</dbReference>
<dbReference type="InterPro" id="IPR013328">
    <property type="entry name" value="6PGD_dom2"/>
</dbReference>
<name>A0A1I0EW25_9BACI</name>
<sequence length="303" mass="33883">MITKIGWIGTGNLGTSIVKRLLNQGYEVYVYNRSKDKATKLGEFGAHVVPSPQHISYYCKLIFLCLSDEKAVQSVLFLNKNALFRNQENKLTIFDTSTISPKYAVEFSTNVAKFDSYYIESPVSGGPENAINGDLTTILAGHRGVINSNKHIIESFSKKVFEFYTPGKAQILKILNNLAESINLIGAAEVISMGKREGLSLEEMYDVFQSTRGNSRYMNVLFERLISPKDNVSASINVRLKDLHLASDIIQNNNFTPISELVHSLFQEIVNVMDGDLDQTACINLYNNEGDFNEGKKQNETTN</sequence>
<dbReference type="Gene3D" id="1.10.1040.10">
    <property type="entry name" value="N-(1-d-carboxylethyl)-l-norvaline Dehydrogenase, domain 2"/>
    <property type="match status" value="1"/>
</dbReference>
<dbReference type="Pfam" id="PF14833">
    <property type="entry name" value="NAD_binding_11"/>
    <property type="match status" value="1"/>
</dbReference>
<evidence type="ECO:0000313" key="7">
    <source>
        <dbReference type="EMBL" id="SET49341.1"/>
    </source>
</evidence>
<dbReference type="PANTHER" id="PTHR43060">
    <property type="entry name" value="3-HYDROXYISOBUTYRATE DEHYDROGENASE-LIKE 1, MITOCHONDRIAL-RELATED"/>
    <property type="match status" value="1"/>
</dbReference>
<feature type="domain" description="6-phosphogluconate dehydrogenase NADP-binding" evidence="5">
    <location>
        <begin position="4"/>
        <end position="161"/>
    </location>
</feature>
<comment type="similarity">
    <text evidence="1">Belongs to the HIBADH-related family.</text>
</comment>
<dbReference type="Pfam" id="PF03446">
    <property type="entry name" value="NAD_binding_2"/>
    <property type="match status" value="1"/>
</dbReference>